<gene>
    <name evidence="1" type="ORF">vBBBak10_053</name>
</gene>
<dbReference type="EMBL" id="MG967618">
    <property type="protein sequence ID" value="AXY83315.1"/>
    <property type="molecule type" value="Genomic_DNA"/>
</dbReference>
<name>A0A385IK93_9CAUD</name>
<proteinExistence type="predicted"/>
<protein>
    <submittedName>
        <fullName evidence="1">Uncharacterized protein</fullName>
    </submittedName>
</protein>
<evidence type="ECO:0000313" key="2">
    <source>
        <dbReference type="Proteomes" id="UP000262714"/>
    </source>
</evidence>
<evidence type="ECO:0000313" key="1">
    <source>
        <dbReference type="EMBL" id="AXY83315.1"/>
    </source>
</evidence>
<organism evidence="1 2">
    <name type="scientific">Bacillus phage v_B-Bak10</name>
    <dbReference type="NCBI Taxonomy" id="2094736"/>
    <lineage>
        <taxon>Viruses</taxon>
        <taxon>Duplodnaviria</taxon>
        <taxon>Heunggongvirae</taxon>
        <taxon>Uroviricota</taxon>
        <taxon>Caudoviricetes</taxon>
        <taxon>Sejongvirinae</taxon>
        <taxon>Basiliskvirus</taxon>
        <taxon>Basiliskvirus bak10</taxon>
    </lineage>
</organism>
<sequence length="28" mass="3324">MLKYSYKSNYTDKDEAIAVRLKAEEDNK</sequence>
<dbReference type="Proteomes" id="UP000262714">
    <property type="component" value="Segment"/>
</dbReference>
<keyword evidence="2" id="KW-1185">Reference proteome</keyword>
<accession>A0A385IK93</accession>
<reference evidence="1 2" key="1">
    <citation type="submission" date="2018-02" db="EMBL/GenBank/DDBJ databases">
        <title>Genomic characterization of three novel Basilisk-like phages infecting Bacillus anthracis.</title>
        <authorList>
            <person name="Farlow J."/>
            <person name="Bolkvadze D."/>
            <person name="Leshkasheli L."/>
            <person name="Kusradze I."/>
            <person name="Kotorashvili A."/>
            <person name="Kotaria N."/>
            <person name="Balarjishvili N."/>
            <person name="Kvachadze L."/>
            <person name="Nikolich M."/>
            <person name="Kutateladze M."/>
        </authorList>
    </citation>
    <scope>NUCLEOTIDE SEQUENCE [LARGE SCALE GENOMIC DNA]</scope>
</reference>